<name>A0ABQ3I897_9BACT</name>
<evidence type="ECO:0008006" key="4">
    <source>
        <dbReference type="Google" id="ProtNLM"/>
    </source>
</evidence>
<sequence>MKKLSIALAFIALVSLSSCENEGETCLEVKIVAELCGNAVVQVVSGNAGIPVTESWTDHNNVTYDNVFSTFLDPCDSYLPARGETVLMKITKERKETDCAVCLALPANSPKQFYYTEIVTDCGM</sequence>
<accession>A0ABQ3I897</accession>
<dbReference type="EMBL" id="BNAG01000004">
    <property type="protein sequence ID" value="GHE72783.1"/>
    <property type="molecule type" value="Genomic_DNA"/>
</dbReference>
<dbReference type="RefSeq" id="WP_189631251.1">
    <property type="nucleotide sequence ID" value="NZ_BNAG01000004.1"/>
</dbReference>
<evidence type="ECO:0000313" key="2">
    <source>
        <dbReference type="EMBL" id="GHE72783.1"/>
    </source>
</evidence>
<proteinExistence type="predicted"/>
<comment type="caution">
    <text evidence="2">The sequence shown here is derived from an EMBL/GenBank/DDBJ whole genome shotgun (WGS) entry which is preliminary data.</text>
</comment>
<feature type="chain" id="PRO_5045826873" description="Ig-like domain-containing protein" evidence="1">
    <location>
        <begin position="21"/>
        <end position="124"/>
    </location>
</feature>
<evidence type="ECO:0000256" key="1">
    <source>
        <dbReference type="SAM" id="SignalP"/>
    </source>
</evidence>
<keyword evidence="3" id="KW-1185">Reference proteome</keyword>
<evidence type="ECO:0000313" key="3">
    <source>
        <dbReference type="Proteomes" id="UP000658258"/>
    </source>
</evidence>
<keyword evidence="1" id="KW-0732">Signal</keyword>
<protein>
    <recommendedName>
        <fullName evidence="4">Ig-like domain-containing protein</fullName>
    </recommendedName>
</protein>
<dbReference type="PROSITE" id="PS51257">
    <property type="entry name" value="PROKAR_LIPOPROTEIN"/>
    <property type="match status" value="1"/>
</dbReference>
<reference evidence="3" key="1">
    <citation type="journal article" date="2019" name="Int. J. Syst. Evol. Microbiol.">
        <title>The Global Catalogue of Microorganisms (GCM) 10K type strain sequencing project: providing services to taxonomists for standard genome sequencing and annotation.</title>
        <authorList>
            <consortium name="The Broad Institute Genomics Platform"/>
            <consortium name="The Broad Institute Genome Sequencing Center for Infectious Disease"/>
            <person name="Wu L."/>
            <person name="Ma J."/>
        </authorList>
    </citation>
    <scope>NUCLEOTIDE SEQUENCE [LARGE SCALE GENOMIC DNA]</scope>
    <source>
        <strain evidence="3">CGMCC 1.15111</strain>
    </source>
</reference>
<feature type="signal peptide" evidence="1">
    <location>
        <begin position="1"/>
        <end position="20"/>
    </location>
</feature>
<organism evidence="2 3">
    <name type="scientific">Roseivirga thermotolerans</name>
    <dbReference type="NCBI Taxonomy" id="1758176"/>
    <lineage>
        <taxon>Bacteria</taxon>
        <taxon>Pseudomonadati</taxon>
        <taxon>Bacteroidota</taxon>
        <taxon>Cytophagia</taxon>
        <taxon>Cytophagales</taxon>
        <taxon>Roseivirgaceae</taxon>
        <taxon>Roseivirga</taxon>
    </lineage>
</organism>
<dbReference type="Proteomes" id="UP000658258">
    <property type="component" value="Unassembled WGS sequence"/>
</dbReference>
<gene>
    <name evidence="2" type="ORF">GCM10011340_31530</name>
</gene>